<dbReference type="PANTHER" id="PTHR22916">
    <property type="entry name" value="GLYCOSYLTRANSFERASE"/>
    <property type="match status" value="1"/>
</dbReference>
<evidence type="ECO:0000256" key="2">
    <source>
        <dbReference type="ARBA" id="ARBA00022679"/>
    </source>
</evidence>
<dbReference type="GO" id="GO:0016758">
    <property type="term" value="F:hexosyltransferase activity"/>
    <property type="evidence" value="ECO:0007669"/>
    <property type="project" value="UniProtKB-ARBA"/>
</dbReference>
<evidence type="ECO:0000313" key="4">
    <source>
        <dbReference type="EMBL" id="SCM59495.1"/>
    </source>
</evidence>
<dbReference type="EC" id="2.4.-.-" evidence="4"/>
<dbReference type="STRING" id="1642646.ING2E5A_2699"/>
<keyword evidence="2 4" id="KW-0808">Transferase</keyword>
<sequence length="324" mass="37655">MDQDREIDRPKVSVIMPVYNTAEFVGEALGSILNQSLKEIEIIVIDDGSTDDSVAVIRRLAASDERIHLHLQGNCGLSRSRNRGVEIANGEYLYFMDSDDLLEPDALGLCYRLASDRQLDFLFFDAVSFSSEGLETDETIYRRTYLFDELVTYTGVELVNRMVDYNLYRASVCLNFIDAGFLKRNSILFFPDIIHEDELFTARLYLSATRVACLKRDLYRRRIRSGSITTTRFSERNIEGYLTVVRELKQIYDENRELRATAERIISYVLNPAIYNSKGLLLRQRVDILIYCSRHRLLTYLKTRSIAVMLFPWLITIEKLFKRQ</sequence>
<dbReference type="Pfam" id="PF00535">
    <property type="entry name" value="Glycos_transf_2"/>
    <property type="match status" value="1"/>
</dbReference>
<reference evidence="4 5" key="1">
    <citation type="submission" date="2016-08" db="EMBL/GenBank/DDBJ databases">
        <authorList>
            <person name="Seilhamer J.J."/>
        </authorList>
    </citation>
    <scope>NUCLEOTIDE SEQUENCE [LARGE SCALE GENOMIC DNA]</scope>
    <source>
        <strain evidence="4">ING2-E5A</strain>
    </source>
</reference>
<dbReference type="Gene3D" id="3.90.550.10">
    <property type="entry name" value="Spore Coat Polysaccharide Biosynthesis Protein SpsA, Chain A"/>
    <property type="match status" value="1"/>
</dbReference>
<dbReference type="RefSeq" id="WP_071137776.1">
    <property type="nucleotide sequence ID" value="NZ_LT608328.1"/>
</dbReference>
<proteinExistence type="predicted"/>
<evidence type="ECO:0000259" key="3">
    <source>
        <dbReference type="Pfam" id="PF00535"/>
    </source>
</evidence>
<gene>
    <name evidence="4" type="primary">epsH</name>
    <name evidence="4" type="ORF">ING2E5A_2699</name>
</gene>
<dbReference type="Proteomes" id="UP000178485">
    <property type="component" value="Chromosome i"/>
</dbReference>
<organism evidence="4 5">
    <name type="scientific">Petrimonas mucosa</name>
    <dbReference type="NCBI Taxonomy" id="1642646"/>
    <lineage>
        <taxon>Bacteria</taxon>
        <taxon>Pseudomonadati</taxon>
        <taxon>Bacteroidota</taxon>
        <taxon>Bacteroidia</taxon>
        <taxon>Bacteroidales</taxon>
        <taxon>Dysgonomonadaceae</taxon>
        <taxon>Petrimonas</taxon>
    </lineage>
</organism>
<name>A0A1G4GAH5_9BACT</name>
<dbReference type="PANTHER" id="PTHR22916:SF51">
    <property type="entry name" value="GLYCOSYLTRANSFERASE EPSH-RELATED"/>
    <property type="match status" value="1"/>
</dbReference>
<protein>
    <submittedName>
        <fullName evidence="4">Putative glycosyltransferase EpsH</fullName>
        <ecNumber evidence="4">2.4.-.-</ecNumber>
    </submittedName>
</protein>
<accession>A0A1G4GAH5</accession>
<feature type="domain" description="Glycosyltransferase 2-like" evidence="3">
    <location>
        <begin position="13"/>
        <end position="140"/>
    </location>
</feature>
<dbReference type="SUPFAM" id="SSF53448">
    <property type="entry name" value="Nucleotide-diphospho-sugar transferases"/>
    <property type="match status" value="1"/>
</dbReference>
<dbReference type="AlphaFoldDB" id="A0A1G4GAH5"/>
<evidence type="ECO:0000313" key="5">
    <source>
        <dbReference type="Proteomes" id="UP000178485"/>
    </source>
</evidence>
<dbReference type="InterPro" id="IPR029044">
    <property type="entry name" value="Nucleotide-diphossugar_trans"/>
</dbReference>
<dbReference type="CDD" id="cd00761">
    <property type="entry name" value="Glyco_tranf_GTA_type"/>
    <property type="match status" value="1"/>
</dbReference>
<evidence type="ECO:0000256" key="1">
    <source>
        <dbReference type="ARBA" id="ARBA00022676"/>
    </source>
</evidence>
<keyword evidence="5" id="KW-1185">Reference proteome</keyword>
<keyword evidence="1 4" id="KW-0328">Glycosyltransferase</keyword>
<dbReference type="InterPro" id="IPR001173">
    <property type="entry name" value="Glyco_trans_2-like"/>
</dbReference>
<dbReference type="EMBL" id="LT608328">
    <property type="protein sequence ID" value="SCM59495.1"/>
    <property type="molecule type" value="Genomic_DNA"/>
</dbReference>
<dbReference type="KEGG" id="pmuc:ING2E5A_2699"/>